<dbReference type="CTD" id="172772"/>
<sequence>MGLDKGKQQTAKKPGFNCKPFEFEISSTKFQIPNDKPLKYTLKCTADEKQDVIIQVHSVFFEIVGARRKHGVTSQEFHVLGKNEEMTFEIGLKDLTNVSYDNFEHAQLASAAGFITFTHYKSSRDDDSDASWGPNKNLLIVITDGMEEVGFWKKKLSVETETDEMKKVKEEFGVKLEGEKKYEEIDKMEMDRMRKEIGKNQSARDDGFAPIKDMHKKYLKEKYECVIS</sequence>
<dbReference type="AGR" id="WB:WBGene00009754"/>
<dbReference type="PaxDb" id="6239-F46A9.1"/>
<dbReference type="PhylomeDB" id="Q93729"/>
<evidence type="ECO:0000313" key="1">
    <source>
        <dbReference type="EMBL" id="CAB03106.1"/>
    </source>
</evidence>
<dbReference type="OrthoDB" id="5904850at2759"/>
<dbReference type="Bgee" id="WBGene00009754">
    <property type="expression patterns" value="Expressed in material anatomical entity and 2 other cell types or tissues"/>
</dbReference>
<dbReference type="HOGENOM" id="CLU_1215729_0_0_1"/>
<evidence type="ECO:0000313" key="3">
    <source>
        <dbReference type="WormBase" id="F46A9.1"/>
    </source>
</evidence>
<dbReference type="UCSC" id="F46A9.1">
    <property type="organism name" value="c. elegans"/>
</dbReference>
<evidence type="ECO:0000313" key="2">
    <source>
        <dbReference type="Proteomes" id="UP000001940"/>
    </source>
</evidence>
<dbReference type="InParanoid" id="Q93729"/>
<dbReference type="RefSeq" id="NP_492509.1">
    <property type="nucleotide sequence ID" value="NM_060108.4"/>
</dbReference>
<dbReference type="KEGG" id="cel:CELE_F46A9.1"/>
<dbReference type="eggNOG" id="ENOG502TIYH">
    <property type="taxonomic scope" value="Eukaryota"/>
</dbReference>
<reference evidence="1 2" key="1">
    <citation type="journal article" date="1998" name="Science">
        <title>Genome sequence of the nematode C. elegans: a platform for investigating biology.</title>
        <authorList>
            <consortium name="The C. elegans sequencing consortium"/>
            <person name="Sulson J.E."/>
            <person name="Waterston R."/>
        </authorList>
    </citation>
    <scope>NUCLEOTIDE SEQUENCE [LARGE SCALE GENOMIC DNA]</scope>
    <source>
        <strain evidence="1 2">Bristol N2</strain>
    </source>
</reference>
<name>Q93729_CAEEL</name>
<dbReference type="WormBase" id="F46A9.1">
    <property type="protein sequence ID" value="CE10572"/>
    <property type="gene ID" value="WBGene00009754"/>
</dbReference>
<dbReference type="PeptideAtlas" id="Q93729"/>
<dbReference type="FunCoup" id="Q93729">
    <property type="interactions" value="2"/>
</dbReference>
<organism evidence="1 2">
    <name type="scientific">Caenorhabditis elegans</name>
    <dbReference type="NCBI Taxonomy" id="6239"/>
    <lineage>
        <taxon>Eukaryota</taxon>
        <taxon>Metazoa</taxon>
        <taxon>Ecdysozoa</taxon>
        <taxon>Nematoda</taxon>
        <taxon>Chromadorea</taxon>
        <taxon>Rhabditida</taxon>
        <taxon>Rhabditina</taxon>
        <taxon>Rhabditomorpha</taxon>
        <taxon>Rhabditoidea</taxon>
        <taxon>Rhabditidae</taxon>
        <taxon>Peloderinae</taxon>
        <taxon>Caenorhabditis</taxon>
    </lineage>
</organism>
<gene>
    <name evidence="1" type="ORF">CELE_F46A9.1</name>
    <name evidence="1 3" type="ORF">F46A9.1</name>
</gene>
<keyword evidence="2" id="KW-1185">Reference proteome</keyword>
<keyword evidence="4" id="KW-1267">Proteomics identification</keyword>
<evidence type="ECO:0007829" key="4">
    <source>
        <dbReference type="PeptideAtlas" id="Q93729"/>
    </source>
</evidence>
<dbReference type="GeneID" id="172772"/>
<dbReference type="STRING" id="6239.F46A9.1.1"/>
<proteinExistence type="evidence at protein level"/>
<dbReference type="AlphaFoldDB" id="Q93729"/>
<dbReference type="Proteomes" id="UP000001940">
    <property type="component" value="Chromosome I"/>
</dbReference>
<accession>Q93729</accession>
<protein>
    <submittedName>
        <fullName evidence="1">MSP domain-containing protein</fullName>
    </submittedName>
</protein>
<dbReference type="EMBL" id="BX284601">
    <property type="protein sequence ID" value="CAB03106.1"/>
    <property type="molecule type" value="Genomic_DNA"/>
</dbReference>
<dbReference type="SMR" id="Q93729"/>
<dbReference type="PIR" id="T22266">
    <property type="entry name" value="T22266"/>
</dbReference>